<evidence type="ECO:0000313" key="2">
    <source>
        <dbReference type="EMBL" id="CFS13914.1"/>
    </source>
</evidence>
<dbReference type="EMBL" id="CFOH01000245">
    <property type="protein sequence ID" value="CFE50632.1"/>
    <property type="molecule type" value="Genomic_DNA"/>
</dbReference>
<protein>
    <submittedName>
        <fullName evidence="3">Uncharacterized protein</fullName>
    </submittedName>
</protein>
<name>A0A655ETY8_MYCTX</name>
<evidence type="ECO:0000313" key="6">
    <source>
        <dbReference type="Proteomes" id="UP000046947"/>
    </source>
</evidence>
<evidence type="ECO:0000313" key="1">
    <source>
        <dbReference type="EMBL" id="CFE50632.1"/>
    </source>
</evidence>
<evidence type="ECO:0000313" key="3">
    <source>
        <dbReference type="EMBL" id="CNV32538.1"/>
    </source>
</evidence>
<accession>A0A655ETY8</accession>
<proteinExistence type="predicted"/>
<dbReference type="EMBL" id="CQQC01000668">
    <property type="protein sequence ID" value="CNV32538.1"/>
    <property type="molecule type" value="Genomic_DNA"/>
</dbReference>
<dbReference type="Proteomes" id="UP000039217">
    <property type="component" value="Unassembled WGS sequence"/>
</dbReference>
<organism evidence="3 4">
    <name type="scientific">Mycobacterium tuberculosis</name>
    <dbReference type="NCBI Taxonomy" id="1773"/>
    <lineage>
        <taxon>Bacteria</taxon>
        <taxon>Bacillati</taxon>
        <taxon>Actinomycetota</taxon>
        <taxon>Actinomycetes</taxon>
        <taxon>Mycobacteriales</taxon>
        <taxon>Mycobacteriaceae</taxon>
        <taxon>Mycobacterium</taxon>
        <taxon>Mycobacterium tuberculosis complex</taxon>
    </lineage>
</organism>
<sequence length="41" mass="4434">MPATIGLPDGLVPAATGIIENRLFMIEGRQRLEQRQAGVIT</sequence>
<dbReference type="RefSeq" id="WP_003400993.1">
    <property type="nucleotide sequence ID" value="NZ_AP024454.1"/>
</dbReference>
<gene>
    <name evidence="2" type="ORF">ERS007657_04217</name>
    <name evidence="3" type="ORF">ERS007661_02064</name>
    <name evidence="1" type="ORF">ERS007688_01760</name>
</gene>
<dbReference type="EMBL" id="CGCX01002600">
    <property type="protein sequence ID" value="CFS13914.1"/>
    <property type="molecule type" value="Genomic_DNA"/>
</dbReference>
<dbReference type="AlphaFoldDB" id="A0A655ETY8"/>
<dbReference type="Proteomes" id="UP000046947">
    <property type="component" value="Unassembled WGS sequence"/>
</dbReference>
<dbReference type="Proteomes" id="UP000046680">
    <property type="component" value="Unassembled WGS sequence"/>
</dbReference>
<evidence type="ECO:0000313" key="4">
    <source>
        <dbReference type="Proteomes" id="UP000039217"/>
    </source>
</evidence>
<reference evidence="4 5" key="1">
    <citation type="submission" date="2015-03" db="EMBL/GenBank/DDBJ databases">
        <authorList>
            <consortium name="Pathogen Informatics"/>
        </authorList>
    </citation>
    <scope>NUCLEOTIDE SEQUENCE [LARGE SCALE GENOMIC DNA]</scope>
    <source>
        <strain evidence="2 5">C09601061</strain>
        <strain evidence="3 4">D00501624</strain>
        <strain evidence="1 6">H09601792</strain>
    </source>
</reference>
<evidence type="ECO:0000313" key="5">
    <source>
        <dbReference type="Proteomes" id="UP000046680"/>
    </source>
</evidence>